<dbReference type="EMBL" id="JH431221">
    <property type="status" value="NOT_ANNOTATED_CDS"/>
    <property type="molecule type" value="Genomic_DNA"/>
</dbReference>
<dbReference type="Proteomes" id="UP000014500">
    <property type="component" value="Unassembled WGS sequence"/>
</dbReference>
<accession>T1INW4</accession>
<dbReference type="InterPro" id="IPR057670">
    <property type="entry name" value="SH3_retrovirus"/>
</dbReference>
<proteinExistence type="predicted"/>
<feature type="domain" description="Retroviral polymerase SH3-like" evidence="1">
    <location>
        <begin position="2"/>
        <end position="35"/>
    </location>
</feature>
<protein>
    <recommendedName>
        <fullName evidence="1">Retroviral polymerase SH3-like domain-containing protein</fullName>
    </recommendedName>
</protein>
<dbReference type="AlphaFoldDB" id="T1INW4"/>
<evidence type="ECO:0000259" key="1">
    <source>
        <dbReference type="Pfam" id="PF25597"/>
    </source>
</evidence>
<organism evidence="2 3">
    <name type="scientific">Strigamia maritima</name>
    <name type="common">European centipede</name>
    <name type="synonym">Geophilus maritimus</name>
    <dbReference type="NCBI Taxonomy" id="126957"/>
    <lineage>
        <taxon>Eukaryota</taxon>
        <taxon>Metazoa</taxon>
        <taxon>Ecdysozoa</taxon>
        <taxon>Arthropoda</taxon>
        <taxon>Myriapoda</taxon>
        <taxon>Chilopoda</taxon>
        <taxon>Pleurostigmophora</taxon>
        <taxon>Geophilomorpha</taxon>
        <taxon>Linotaeniidae</taxon>
        <taxon>Strigamia</taxon>
    </lineage>
</organism>
<dbReference type="HOGENOM" id="CLU_2229930_0_0_1"/>
<sequence>MGTRGFRIWDPISGDVYESKHVKFDETRLYKDVVQTHVGDSPFETSVVFEISMDFSEFDAAFGPSHAAECFAISGDDNRVAYRRIPYMRCRKWMSGCGQTDQEMVP</sequence>
<keyword evidence="3" id="KW-1185">Reference proteome</keyword>
<evidence type="ECO:0000313" key="2">
    <source>
        <dbReference type="EnsemblMetazoa" id="SMAR002702-PA"/>
    </source>
</evidence>
<reference evidence="3" key="1">
    <citation type="submission" date="2011-05" db="EMBL/GenBank/DDBJ databases">
        <authorList>
            <person name="Richards S.R."/>
            <person name="Qu J."/>
            <person name="Jiang H."/>
            <person name="Jhangiani S.N."/>
            <person name="Agravi P."/>
            <person name="Goodspeed R."/>
            <person name="Gross S."/>
            <person name="Mandapat C."/>
            <person name="Jackson L."/>
            <person name="Mathew T."/>
            <person name="Pu L."/>
            <person name="Thornton R."/>
            <person name="Saada N."/>
            <person name="Wilczek-Boney K.B."/>
            <person name="Lee S."/>
            <person name="Kovar C."/>
            <person name="Wu Y."/>
            <person name="Scherer S.E."/>
            <person name="Worley K.C."/>
            <person name="Muzny D.M."/>
            <person name="Gibbs R."/>
        </authorList>
    </citation>
    <scope>NUCLEOTIDE SEQUENCE</scope>
    <source>
        <strain evidence="3">Brora</strain>
    </source>
</reference>
<name>T1INW4_STRMM</name>
<reference evidence="2" key="2">
    <citation type="submission" date="2015-02" db="UniProtKB">
        <authorList>
            <consortium name="EnsemblMetazoa"/>
        </authorList>
    </citation>
    <scope>IDENTIFICATION</scope>
</reference>
<dbReference type="EnsemblMetazoa" id="SMAR002702-RA">
    <property type="protein sequence ID" value="SMAR002702-PA"/>
    <property type="gene ID" value="SMAR002702"/>
</dbReference>
<dbReference type="Pfam" id="PF25597">
    <property type="entry name" value="SH3_retrovirus"/>
    <property type="match status" value="1"/>
</dbReference>
<evidence type="ECO:0000313" key="3">
    <source>
        <dbReference type="Proteomes" id="UP000014500"/>
    </source>
</evidence>